<organism evidence="1 2">
    <name type="scientific">Mytilus edulis</name>
    <name type="common">Blue mussel</name>
    <dbReference type="NCBI Taxonomy" id="6550"/>
    <lineage>
        <taxon>Eukaryota</taxon>
        <taxon>Metazoa</taxon>
        <taxon>Spiralia</taxon>
        <taxon>Lophotrochozoa</taxon>
        <taxon>Mollusca</taxon>
        <taxon>Bivalvia</taxon>
        <taxon>Autobranchia</taxon>
        <taxon>Pteriomorphia</taxon>
        <taxon>Mytilida</taxon>
        <taxon>Mytiloidea</taxon>
        <taxon>Mytilidae</taxon>
        <taxon>Mytilinae</taxon>
        <taxon>Mytilus</taxon>
    </lineage>
</organism>
<comment type="caution">
    <text evidence="1">The sequence shown here is derived from an EMBL/GenBank/DDBJ whole genome shotgun (WGS) entry which is preliminary data.</text>
</comment>
<dbReference type="Proteomes" id="UP000683360">
    <property type="component" value="Unassembled WGS sequence"/>
</dbReference>
<protein>
    <submittedName>
        <fullName evidence="1">Uncharacterized protein</fullName>
    </submittedName>
</protein>
<dbReference type="OrthoDB" id="6100717at2759"/>
<evidence type="ECO:0000313" key="1">
    <source>
        <dbReference type="EMBL" id="CAG2222203.1"/>
    </source>
</evidence>
<name>A0A8S3SLU7_MYTED</name>
<dbReference type="EMBL" id="CAJPWZ010001731">
    <property type="protein sequence ID" value="CAG2222203.1"/>
    <property type="molecule type" value="Genomic_DNA"/>
</dbReference>
<accession>A0A8S3SLU7</accession>
<gene>
    <name evidence="1" type="ORF">MEDL_35554</name>
</gene>
<keyword evidence="2" id="KW-1185">Reference proteome</keyword>
<proteinExistence type="predicted"/>
<sequence length="335" mass="37016">MFRTTTRSVQDQLDSEVCARPVGSSIKAKTKDFCTTTTPPTTTPLPSKDIACTDTSSLIFAGPVQIVCSVNKTIFSSINITFQMAGSADDIPIADIQENRQIMYLNDAQNNVNISFELKYLTITVQNASCSNDGTFNVVLNVEGEVKQPSSGRITILTKPNGTPILQLDPDQIQGLATIRNDRLHSCNASVGKEAGELIVEILFKGADKFQTLIPEYMDTPKDTTTNCMITRTLHFWVNFTAAMNNASIRCSVINSQFPTDPAIYSIPEQLFLIPYDFCNINYNGTHNYKHPTDCNRFVNCHGNVVYGKKCNTEQECFNPQIEVCDNCGNVDSCP</sequence>
<reference evidence="1" key="1">
    <citation type="submission" date="2021-03" db="EMBL/GenBank/DDBJ databases">
        <authorList>
            <person name="Bekaert M."/>
        </authorList>
    </citation>
    <scope>NUCLEOTIDE SEQUENCE</scope>
</reference>
<dbReference type="AlphaFoldDB" id="A0A8S3SLU7"/>
<evidence type="ECO:0000313" key="2">
    <source>
        <dbReference type="Proteomes" id="UP000683360"/>
    </source>
</evidence>